<dbReference type="InterPro" id="IPR036291">
    <property type="entry name" value="NAD(P)-bd_dom_sf"/>
</dbReference>
<comment type="caution">
    <text evidence="2">The sequence shown here is derived from an EMBL/GenBank/DDBJ whole genome shotgun (WGS) entry which is preliminary data.</text>
</comment>
<dbReference type="EC" id="1.3.1.95" evidence="2"/>
<dbReference type="InterPro" id="IPR014188">
    <property type="entry name" value="Acrylyl-CoA_reductase_AcuI"/>
</dbReference>
<dbReference type="InterPro" id="IPR013149">
    <property type="entry name" value="ADH-like_C"/>
</dbReference>
<dbReference type="Gene3D" id="3.90.180.10">
    <property type="entry name" value="Medium-chain alcohol dehydrogenases, catalytic domain"/>
    <property type="match status" value="1"/>
</dbReference>
<dbReference type="Proteomes" id="UP001240171">
    <property type="component" value="Unassembled WGS sequence"/>
</dbReference>
<evidence type="ECO:0000313" key="3">
    <source>
        <dbReference type="Proteomes" id="UP001240171"/>
    </source>
</evidence>
<reference evidence="2 3" key="1">
    <citation type="submission" date="2023-07" db="EMBL/GenBank/DDBJ databases">
        <title>Paenibacillus sp. JX-17 nov. isolated from soil.</title>
        <authorList>
            <person name="Wan Y."/>
            <person name="Liu B."/>
        </authorList>
    </citation>
    <scope>NUCLEOTIDE SEQUENCE [LARGE SCALE GENOMIC DNA]</scope>
    <source>
        <strain evidence="2 3">JX-17</strain>
    </source>
</reference>
<gene>
    <name evidence="2" type="ORF">Q5741_04870</name>
</gene>
<feature type="domain" description="Enoyl reductase (ER)" evidence="1">
    <location>
        <begin position="23"/>
        <end position="336"/>
    </location>
</feature>
<dbReference type="RefSeq" id="WP_305022945.1">
    <property type="nucleotide sequence ID" value="NZ_JAUQTB010000002.1"/>
</dbReference>
<keyword evidence="3" id="KW-1185">Reference proteome</keyword>
<dbReference type="Pfam" id="PF00107">
    <property type="entry name" value="ADH_zinc_N"/>
    <property type="match status" value="1"/>
</dbReference>
<sequence length="340" mass="35591">MAAAFEAFAAAFEAFIVRNDEQGFRTGLEQVTPDFLPEGNVLVRVTYSSVNYKDGLAGTADGKIVRSYPFIPGIDLAGEVVESRDARYAPGDQVLCTGYELGVSHFGGYSQYARVQGDWLVRLPEGLSAKVAMAVGTAGFTAALSVHSLLDQGLAPESGPILVTGATGGVGSTAVAILSRLGFEVTASTGKAETQTALLKSLGAAHVISREEAQAVSKGALAKTQWAGIVDPVGGPATAEHLKRLQYGGILALSGLTGGGSFDATVFPFILRGVRLQGIDSVYCPMPLRSEIWNKLAEAWKPVKLLELGIQEVTLSELPDVLAAILQGQAAGRTVVRIND</sequence>
<dbReference type="SMART" id="SM00829">
    <property type="entry name" value="PKS_ER"/>
    <property type="match status" value="1"/>
</dbReference>
<dbReference type="InterPro" id="IPR011032">
    <property type="entry name" value="GroES-like_sf"/>
</dbReference>
<proteinExistence type="predicted"/>
<organism evidence="2 3">
    <name type="scientific">Paenibacillus lacisoli</name>
    <dbReference type="NCBI Taxonomy" id="3064525"/>
    <lineage>
        <taxon>Bacteria</taxon>
        <taxon>Bacillati</taxon>
        <taxon>Bacillota</taxon>
        <taxon>Bacilli</taxon>
        <taxon>Bacillales</taxon>
        <taxon>Paenibacillaceae</taxon>
        <taxon>Paenibacillus</taxon>
    </lineage>
</organism>
<dbReference type="Gene3D" id="3.40.50.720">
    <property type="entry name" value="NAD(P)-binding Rossmann-like Domain"/>
    <property type="match status" value="1"/>
</dbReference>
<dbReference type="InterPro" id="IPR013154">
    <property type="entry name" value="ADH-like_N"/>
</dbReference>
<dbReference type="GO" id="GO:0043958">
    <property type="term" value="F:acryloyl-CoA reductase (NADH) activity"/>
    <property type="evidence" value="ECO:0007669"/>
    <property type="project" value="UniProtKB-EC"/>
</dbReference>
<dbReference type="InterPro" id="IPR020843">
    <property type="entry name" value="ER"/>
</dbReference>
<dbReference type="NCBIfam" id="TIGR02823">
    <property type="entry name" value="oxido_YhdH"/>
    <property type="match status" value="1"/>
</dbReference>
<name>A0ABT9C908_9BACL</name>
<dbReference type="SUPFAM" id="SSF51735">
    <property type="entry name" value="NAD(P)-binding Rossmann-fold domains"/>
    <property type="match status" value="1"/>
</dbReference>
<keyword evidence="2" id="KW-0560">Oxidoreductase</keyword>
<dbReference type="EMBL" id="JAUQTB010000002">
    <property type="protein sequence ID" value="MDO7905745.1"/>
    <property type="molecule type" value="Genomic_DNA"/>
</dbReference>
<dbReference type="PANTHER" id="PTHR43677:SF1">
    <property type="entry name" value="ACRYLYL-COA REDUCTASE ACUI-RELATED"/>
    <property type="match status" value="1"/>
</dbReference>
<dbReference type="InterPro" id="IPR051397">
    <property type="entry name" value="Zn-ADH-like_protein"/>
</dbReference>
<evidence type="ECO:0000313" key="2">
    <source>
        <dbReference type="EMBL" id="MDO7905745.1"/>
    </source>
</evidence>
<dbReference type="PANTHER" id="PTHR43677">
    <property type="entry name" value="SHORT-CHAIN DEHYDROGENASE/REDUCTASE"/>
    <property type="match status" value="1"/>
</dbReference>
<evidence type="ECO:0000259" key="1">
    <source>
        <dbReference type="SMART" id="SM00829"/>
    </source>
</evidence>
<dbReference type="Pfam" id="PF08240">
    <property type="entry name" value="ADH_N"/>
    <property type="match status" value="1"/>
</dbReference>
<accession>A0ABT9C908</accession>
<protein>
    <submittedName>
        <fullName evidence="2">Acryloyl-CoA reductase</fullName>
        <ecNumber evidence="2">1.3.1.95</ecNumber>
    </submittedName>
</protein>
<dbReference type="SUPFAM" id="SSF50129">
    <property type="entry name" value="GroES-like"/>
    <property type="match status" value="1"/>
</dbReference>